<gene>
    <name evidence="1" type="ORF">MUK42_31098</name>
</gene>
<protein>
    <submittedName>
        <fullName evidence="1">Uncharacterized protein</fullName>
    </submittedName>
</protein>
<dbReference type="Proteomes" id="UP001055439">
    <property type="component" value="Chromosome 6"/>
</dbReference>
<keyword evidence="2" id="KW-1185">Reference proteome</keyword>
<reference evidence="1" key="1">
    <citation type="submission" date="2022-05" db="EMBL/GenBank/DDBJ databases">
        <title>The Musa troglodytarum L. genome provides insights into the mechanism of non-climacteric behaviour and enrichment of carotenoids.</title>
        <authorList>
            <person name="Wang J."/>
        </authorList>
    </citation>
    <scope>NUCLEOTIDE SEQUENCE</scope>
    <source>
        <tissue evidence="1">Leaf</tissue>
    </source>
</reference>
<organism evidence="1 2">
    <name type="scientific">Musa troglodytarum</name>
    <name type="common">fe'i banana</name>
    <dbReference type="NCBI Taxonomy" id="320322"/>
    <lineage>
        <taxon>Eukaryota</taxon>
        <taxon>Viridiplantae</taxon>
        <taxon>Streptophyta</taxon>
        <taxon>Embryophyta</taxon>
        <taxon>Tracheophyta</taxon>
        <taxon>Spermatophyta</taxon>
        <taxon>Magnoliopsida</taxon>
        <taxon>Liliopsida</taxon>
        <taxon>Zingiberales</taxon>
        <taxon>Musaceae</taxon>
        <taxon>Musa</taxon>
    </lineage>
</organism>
<sequence>MFQTSQYLSTADLIFHKLEGAENNSVQLQHTSPFERGTAPPFIWPTADADGQRRKKTPNLMRCSDVSFWFLLQLVAHLPLRT</sequence>
<name>A0A9E7GAW2_9LILI</name>
<proteinExistence type="predicted"/>
<evidence type="ECO:0000313" key="1">
    <source>
        <dbReference type="EMBL" id="URE11320.1"/>
    </source>
</evidence>
<dbReference type="AlphaFoldDB" id="A0A9E7GAW2"/>
<accession>A0A9E7GAW2</accession>
<evidence type="ECO:0000313" key="2">
    <source>
        <dbReference type="Proteomes" id="UP001055439"/>
    </source>
</evidence>
<dbReference type="EMBL" id="CP097508">
    <property type="protein sequence ID" value="URE11320.1"/>
    <property type="molecule type" value="Genomic_DNA"/>
</dbReference>